<feature type="transmembrane region" description="Helical" evidence="7">
    <location>
        <begin position="95"/>
        <end position="117"/>
    </location>
</feature>
<dbReference type="Gene3D" id="1.20.1250.20">
    <property type="entry name" value="MFS general substrate transporter like domains"/>
    <property type="match status" value="2"/>
</dbReference>
<feature type="transmembrane region" description="Helical" evidence="7">
    <location>
        <begin position="291"/>
        <end position="313"/>
    </location>
</feature>
<dbReference type="PANTHER" id="PTHR42718">
    <property type="entry name" value="MAJOR FACILITATOR SUPERFAMILY MULTIDRUG TRANSPORTER MFSC"/>
    <property type="match status" value="1"/>
</dbReference>
<evidence type="ECO:0000256" key="2">
    <source>
        <dbReference type="ARBA" id="ARBA00022448"/>
    </source>
</evidence>
<proteinExistence type="predicted"/>
<feature type="transmembrane region" description="Helical" evidence="7">
    <location>
        <begin position="359"/>
        <end position="380"/>
    </location>
</feature>
<evidence type="ECO:0000259" key="8">
    <source>
        <dbReference type="PROSITE" id="PS50850"/>
    </source>
</evidence>
<dbReference type="InterPro" id="IPR036259">
    <property type="entry name" value="MFS_trans_sf"/>
</dbReference>
<feature type="transmembrane region" description="Helical" evidence="7">
    <location>
        <begin position="319"/>
        <end position="338"/>
    </location>
</feature>
<feature type="transmembrane region" description="Helical" evidence="7">
    <location>
        <begin position="425"/>
        <end position="443"/>
    </location>
</feature>
<dbReference type="InParanoid" id="A0A4V1M4V9"/>
<feature type="region of interest" description="Disordered" evidence="6">
    <location>
        <begin position="1"/>
        <end position="54"/>
    </location>
</feature>
<dbReference type="PROSITE" id="PS50850">
    <property type="entry name" value="MFS"/>
    <property type="match status" value="1"/>
</dbReference>
<dbReference type="OrthoDB" id="440755at2759"/>
<dbReference type="Pfam" id="PF07690">
    <property type="entry name" value="MFS_1"/>
    <property type="match status" value="1"/>
</dbReference>
<evidence type="ECO:0000313" key="10">
    <source>
        <dbReference type="Proteomes" id="UP000289152"/>
    </source>
</evidence>
<dbReference type="AlphaFoldDB" id="A0A4V1M4V9"/>
<feature type="compositionally biased region" description="Polar residues" evidence="6">
    <location>
        <begin position="18"/>
        <end position="27"/>
    </location>
</feature>
<dbReference type="STRING" id="5217.A0A4V1M4V9"/>
<feature type="transmembrane region" description="Helical" evidence="7">
    <location>
        <begin position="186"/>
        <end position="209"/>
    </location>
</feature>
<gene>
    <name evidence="9" type="ORF">M231_00962</name>
</gene>
<keyword evidence="2" id="KW-0813">Transport</keyword>
<dbReference type="GO" id="GO:0022857">
    <property type="term" value="F:transmembrane transporter activity"/>
    <property type="evidence" value="ECO:0007669"/>
    <property type="project" value="InterPro"/>
</dbReference>
<keyword evidence="10" id="KW-1185">Reference proteome</keyword>
<dbReference type="SUPFAM" id="SSF103473">
    <property type="entry name" value="MFS general substrate transporter"/>
    <property type="match status" value="2"/>
</dbReference>
<evidence type="ECO:0000256" key="1">
    <source>
        <dbReference type="ARBA" id="ARBA00004141"/>
    </source>
</evidence>
<evidence type="ECO:0000256" key="7">
    <source>
        <dbReference type="SAM" id="Phobius"/>
    </source>
</evidence>
<sequence length="563" mass="61374">MAQISEKQLEEGRRPSGPTLSSRSPTISDDVPPGVNDPAATLTDLTGPNEGKLTEPEWAVQSTLGVTEKRLEAEGKPHHMADNALSRLPAGRKSILLLCFCLSMFIDAAGVSATFVMTEPIALDLGINEANQAWILGTYSMCFAATLLFAGRLADLYPPHRVYTVGFIGIAIFYLIISFMKNQYAFFVLRALSALLAVLTIPSSINMIIQMYPEPEEQAKKLGLFGMAGALANTIALVLGGVFLLASWRWYFRFITIIIAPFAAAAWFLMPRTSAVAEDLPGSEKWKRMDLVGVSLLIAILVLFILGFTQAPIEGWKSAIFIAPLVISIVLLPVFLFWEKWVKRGYSLLPHDLWQYPNILPLVIQASGIFMWFATGQLRIATYFQLALHNSAILTAVKLLPMGLTALVVGVLTQVFPFLITKPRFIQPIASALCFCGSMLWAFSGGGAGDNYWKYMFTGQIIGTAGGMIVFIGMNTLIIQAFPIEFAGVGGSFANVIFQVGAVIGIAVQAGLLGTGDGTIQDWTGSKNSYFFTSAYIMLTGLIFVLWYRPEKMPHHEGPVVAA</sequence>
<organism evidence="9 10">
    <name type="scientific">Tremella mesenterica</name>
    <name type="common">Jelly fungus</name>
    <dbReference type="NCBI Taxonomy" id="5217"/>
    <lineage>
        <taxon>Eukaryota</taxon>
        <taxon>Fungi</taxon>
        <taxon>Dikarya</taxon>
        <taxon>Basidiomycota</taxon>
        <taxon>Agaricomycotina</taxon>
        <taxon>Tremellomycetes</taxon>
        <taxon>Tremellales</taxon>
        <taxon>Tremellaceae</taxon>
        <taxon>Tremella</taxon>
    </lineage>
</organism>
<comment type="subcellular location">
    <subcellularLocation>
        <location evidence="1">Membrane</location>
        <topology evidence="1">Multi-pass membrane protein</topology>
    </subcellularLocation>
</comment>
<feature type="transmembrane region" description="Helical" evidence="7">
    <location>
        <begin position="392"/>
        <end position="413"/>
    </location>
</feature>
<comment type="caution">
    <text evidence="9">The sequence shown here is derived from an EMBL/GenBank/DDBJ whole genome shotgun (WGS) entry which is preliminary data.</text>
</comment>
<dbReference type="EMBL" id="SDIL01000006">
    <property type="protein sequence ID" value="RXK41727.1"/>
    <property type="molecule type" value="Genomic_DNA"/>
</dbReference>
<keyword evidence="3 7" id="KW-0812">Transmembrane</keyword>
<dbReference type="VEuPathDB" id="FungiDB:TREMEDRAFT_68333"/>
<feature type="transmembrane region" description="Helical" evidence="7">
    <location>
        <begin position="221"/>
        <end position="244"/>
    </location>
</feature>
<evidence type="ECO:0000313" key="9">
    <source>
        <dbReference type="EMBL" id="RXK41727.1"/>
    </source>
</evidence>
<keyword evidence="4 7" id="KW-1133">Transmembrane helix</keyword>
<dbReference type="GO" id="GO:0016020">
    <property type="term" value="C:membrane"/>
    <property type="evidence" value="ECO:0007669"/>
    <property type="project" value="UniProtKB-SubCell"/>
</dbReference>
<feature type="transmembrane region" description="Helical" evidence="7">
    <location>
        <begin position="162"/>
        <end position="180"/>
    </location>
</feature>
<keyword evidence="5 7" id="KW-0472">Membrane</keyword>
<reference evidence="9 10" key="1">
    <citation type="submission" date="2016-06" db="EMBL/GenBank/DDBJ databases">
        <title>Evolution of pathogenesis and genome organization in the Tremellales.</title>
        <authorList>
            <person name="Cuomo C."/>
            <person name="Litvintseva A."/>
            <person name="Heitman J."/>
            <person name="Chen Y."/>
            <person name="Sun S."/>
            <person name="Springer D."/>
            <person name="Dromer F."/>
            <person name="Young S."/>
            <person name="Zeng Q."/>
            <person name="Chapman S."/>
            <person name="Gujja S."/>
            <person name="Saif S."/>
            <person name="Birren B."/>
        </authorList>
    </citation>
    <scope>NUCLEOTIDE SEQUENCE [LARGE SCALE GENOMIC DNA]</scope>
    <source>
        <strain evidence="9 10">ATCC 28783</strain>
    </source>
</reference>
<evidence type="ECO:0000256" key="6">
    <source>
        <dbReference type="SAM" id="MobiDB-lite"/>
    </source>
</evidence>
<evidence type="ECO:0000256" key="5">
    <source>
        <dbReference type="ARBA" id="ARBA00023136"/>
    </source>
</evidence>
<feature type="transmembrane region" description="Helical" evidence="7">
    <location>
        <begin position="486"/>
        <end position="510"/>
    </location>
</feature>
<feature type="transmembrane region" description="Helical" evidence="7">
    <location>
        <begin position="250"/>
        <end position="270"/>
    </location>
</feature>
<protein>
    <submittedName>
        <fullName evidence="9">Efflux protein EncT</fullName>
    </submittedName>
</protein>
<feature type="transmembrane region" description="Helical" evidence="7">
    <location>
        <begin position="530"/>
        <end position="548"/>
    </location>
</feature>
<name>A0A4V1M4V9_TREME</name>
<evidence type="ECO:0000256" key="3">
    <source>
        <dbReference type="ARBA" id="ARBA00022692"/>
    </source>
</evidence>
<feature type="transmembrane region" description="Helical" evidence="7">
    <location>
        <begin position="132"/>
        <end position="150"/>
    </location>
</feature>
<dbReference type="InterPro" id="IPR011701">
    <property type="entry name" value="MFS"/>
</dbReference>
<dbReference type="Proteomes" id="UP000289152">
    <property type="component" value="Unassembled WGS sequence"/>
</dbReference>
<dbReference type="PANTHER" id="PTHR42718:SF9">
    <property type="entry name" value="MAJOR FACILITATOR SUPERFAMILY MULTIDRUG TRANSPORTER MFSC"/>
    <property type="match status" value="1"/>
</dbReference>
<dbReference type="InterPro" id="IPR020846">
    <property type="entry name" value="MFS_dom"/>
</dbReference>
<evidence type="ECO:0000256" key="4">
    <source>
        <dbReference type="ARBA" id="ARBA00022989"/>
    </source>
</evidence>
<feature type="domain" description="Major facilitator superfamily (MFS) profile" evidence="8">
    <location>
        <begin position="96"/>
        <end position="553"/>
    </location>
</feature>
<feature type="transmembrane region" description="Helical" evidence="7">
    <location>
        <begin position="455"/>
        <end position="474"/>
    </location>
</feature>
<accession>A0A4V1M4V9</accession>